<dbReference type="NCBIfam" id="TIGR00121">
    <property type="entry name" value="birA_ligase"/>
    <property type="match status" value="1"/>
</dbReference>
<dbReference type="GO" id="GO:0009249">
    <property type="term" value="P:protein lipoylation"/>
    <property type="evidence" value="ECO:0007669"/>
    <property type="project" value="UniProtKB-ARBA"/>
</dbReference>
<dbReference type="SUPFAM" id="SSF50037">
    <property type="entry name" value="C-terminal domain of transcriptional repressors"/>
    <property type="match status" value="1"/>
</dbReference>
<dbReference type="EMBL" id="DXBG01000177">
    <property type="protein sequence ID" value="HIZ65782.1"/>
    <property type="molecule type" value="Genomic_DNA"/>
</dbReference>
<dbReference type="InterPro" id="IPR008988">
    <property type="entry name" value="Transcriptional_repressor_C"/>
</dbReference>
<dbReference type="PANTHER" id="PTHR12835">
    <property type="entry name" value="BIOTIN PROTEIN LIGASE"/>
    <property type="match status" value="1"/>
</dbReference>
<dbReference type="GO" id="GO:0005524">
    <property type="term" value="F:ATP binding"/>
    <property type="evidence" value="ECO:0007669"/>
    <property type="project" value="UniProtKB-KW"/>
</dbReference>
<evidence type="ECO:0000256" key="4">
    <source>
        <dbReference type="ARBA" id="ARBA00023267"/>
    </source>
</evidence>
<evidence type="ECO:0000256" key="2">
    <source>
        <dbReference type="ARBA" id="ARBA00022741"/>
    </source>
</evidence>
<dbReference type="PROSITE" id="PS51733">
    <property type="entry name" value="BPL_LPL_CATALYTIC"/>
    <property type="match status" value="1"/>
</dbReference>
<dbReference type="GO" id="GO:0004077">
    <property type="term" value="F:biotin--[biotin carboxyl-carrier protein] ligase activity"/>
    <property type="evidence" value="ECO:0007669"/>
    <property type="project" value="UniProtKB-EC"/>
</dbReference>
<organism evidence="7 8">
    <name type="scientific">Candidatus Blautia pullicola</name>
    <dbReference type="NCBI Taxonomy" id="2838498"/>
    <lineage>
        <taxon>Bacteria</taxon>
        <taxon>Bacillati</taxon>
        <taxon>Bacillota</taxon>
        <taxon>Clostridia</taxon>
        <taxon>Lachnospirales</taxon>
        <taxon>Lachnospiraceae</taxon>
        <taxon>Blautia</taxon>
    </lineage>
</organism>
<evidence type="ECO:0000256" key="1">
    <source>
        <dbReference type="ARBA" id="ARBA00022598"/>
    </source>
</evidence>
<name>A0A9D2JTA5_9FIRM</name>
<evidence type="ECO:0000256" key="3">
    <source>
        <dbReference type="ARBA" id="ARBA00022840"/>
    </source>
</evidence>
<accession>A0A9D2JTA5</accession>
<evidence type="ECO:0000259" key="6">
    <source>
        <dbReference type="PROSITE" id="PS51733"/>
    </source>
</evidence>
<protein>
    <recommendedName>
        <fullName evidence="5">biotin--[biotin carboxyl-carrier protein] ligase</fullName>
        <ecNumber evidence="5">6.3.4.15</ecNumber>
    </recommendedName>
</protein>
<evidence type="ECO:0000313" key="7">
    <source>
        <dbReference type="EMBL" id="HIZ65782.1"/>
    </source>
</evidence>
<proteinExistence type="predicted"/>
<dbReference type="SUPFAM" id="SSF55681">
    <property type="entry name" value="Class II aaRS and biotin synthetases"/>
    <property type="match status" value="1"/>
</dbReference>
<feature type="domain" description="BPL/LPL catalytic" evidence="6">
    <location>
        <begin position="10"/>
        <end position="192"/>
    </location>
</feature>
<reference evidence="7" key="1">
    <citation type="journal article" date="2021" name="PeerJ">
        <title>Extensive microbial diversity within the chicken gut microbiome revealed by metagenomics and culture.</title>
        <authorList>
            <person name="Gilroy R."/>
            <person name="Ravi A."/>
            <person name="Getino M."/>
            <person name="Pursley I."/>
            <person name="Horton D.L."/>
            <person name="Alikhan N.F."/>
            <person name="Baker D."/>
            <person name="Gharbi K."/>
            <person name="Hall N."/>
            <person name="Watson M."/>
            <person name="Adriaenssens E.M."/>
            <person name="Foster-Nyarko E."/>
            <person name="Jarju S."/>
            <person name="Secka A."/>
            <person name="Antonio M."/>
            <person name="Oren A."/>
            <person name="Chaudhuri R.R."/>
            <person name="La Ragione R."/>
            <person name="Hildebrand F."/>
            <person name="Pallen M.J."/>
        </authorList>
    </citation>
    <scope>NUCLEOTIDE SEQUENCE</scope>
    <source>
        <strain evidence="7">1068</strain>
    </source>
</reference>
<dbReference type="InterPro" id="IPR003142">
    <property type="entry name" value="BPL_C"/>
</dbReference>
<dbReference type="Gene3D" id="2.30.30.100">
    <property type="match status" value="1"/>
</dbReference>
<dbReference type="EC" id="6.3.4.15" evidence="5"/>
<dbReference type="CDD" id="cd16442">
    <property type="entry name" value="BPL"/>
    <property type="match status" value="1"/>
</dbReference>
<dbReference type="Pfam" id="PF02237">
    <property type="entry name" value="BPL_C"/>
    <property type="match status" value="1"/>
</dbReference>
<dbReference type="Gene3D" id="3.30.930.10">
    <property type="entry name" value="Bira Bifunctional Protein, Domain 2"/>
    <property type="match status" value="1"/>
</dbReference>
<sequence length="263" mass="29542">MGRKFFWQEETDSTNTWAKTYGKKLLEQEKSPGPWEEEADSVLFLAEKQNGGKGRFGRVWNSPPGKNVYMSLLLWKPEISPQAAARLTLVMGLSVAQAASDITQKPVGIKWPNDVVMSGKKICGILTEMQMEGQKAAFIVIGVGINVNQEAFAPEIQDKATSLLLEKGCQVSREEMAARTMEHFEWNYRKLLQTGDLSLLQKDYESLLLNKDRQVRIIEKQQETIGIARGITETGELLVEDEQGNIRKILSGEVSVRGLYSYV</sequence>
<keyword evidence="1 7" id="KW-0436">Ligase</keyword>
<dbReference type="PANTHER" id="PTHR12835:SF5">
    <property type="entry name" value="BIOTIN--PROTEIN LIGASE"/>
    <property type="match status" value="1"/>
</dbReference>
<keyword evidence="4" id="KW-0092">Biotin</keyword>
<dbReference type="Pfam" id="PF03099">
    <property type="entry name" value="BPL_LplA_LipB"/>
    <property type="match status" value="1"/>
</dbReference>
<dbReference type="GO" id="GO:0005737">
    <property type="term" value="C:cytoplasm"/>
    <property type="evidence" value="ECO:0007669"/>
    <property type="project" value="TreeGrafter"/>
</dbReference>
<dbReference type="GO" id="GO:0016740">
    <property type="term" value="F:transferase activity"/>
    <property type="evidence" value="ECO:0007669"/>
    <property type="project" value="UniProtKB-ARBA"/>
</dbReference>
<reference evidence="7" key="2">
    <citation type="submission" date="2021-04" db="EMBL/GenBank/DDBJ databases">
        <authorList>
            <person name="Gilroy R."/>
        </authorList>
    </citation>
    <scope>NUCLEOTIDE SEQUENCE</scope>
    <source>
        <strain evidence="7">1068</strain>
    </source>
</reference>
<dbReference type="InterPro" id="IPR004408">
    <property type="entry name" value="Biotin_CoA_COase_ligase"/>
</dbReference>
<gene>
    <name evidence="7" type="ORF">H9809_07785</name>
</gene>
<dbReference type="AlphaFoldDB" id="A0A9D2JTA5"/>
<dbReference type="InterPro" id="IPR045864">
    <property type="entry name" value="aa-tRNA-synth_II/BPL/LPL"/>
</dbReference>
<dbReference type="Proteomes" id="UP000824056">
    <property type="component" value="Unassembled WGS sequence"/>
</dbReference>
<comment type="caution">
    <text evidence="7">The sequence shown here is derived from an EMBL/GenBank/DDBJ whole genome shotgun (WGS) entry which is preliminary data.</text>
</comment>
<keyword evidence="3" id="KW-0067">ATP-binding</keyword>
<dbReference type="InterPro" id="IPR004143">
    <property type="entry name" value="BPL_LPL_catalytic"/>
</dbReference>
<evidence type="ECO:0000256" key="5">
    <source>
        <dbReference type="ARBA" id="ARBA00024227"/>
    </source>
</evidence>
<evidence type="ECO:0000313" key="8">
    <source>
        <dbReference type="Proteomes" id="UP000824056"/>
    </source>
</evidence>
<keyword evidence="2" id="KW-0547">Nucleotide-binding</keyword>